<accession>A0A9D4JZR9</accession>
<reference evidence="1" key="1">
    <citation type="journal article" date="2019" name="bioRxiv">
        <title>The Genome of the Zebra Mussel, Dreissena polymorpha: A Resource for Invasive Species Research.</title>
        <authorList>
            <person name="McCartney M.A."/>
            <person name="Auch B."/>
            <person name="Kono T."/>
            <person name="Mallez S."/>
            <person name="Zhang Y."/>
            <person name="Obille A."/>
            <person name="Becker A."/>
            <person name="Abrahante J.E."/>
            <person name="Garbe J."/>
            <person name="Badalamenti J.P."/>
            <person name="Herman A."/>
            <person name="Mangelson H."/>
            <person name="Liachko I."/>
            <person name="Sullivan S."/>
            <person name="Sone E.D."/>
            <person name="Koren S."/>
            <person name="Silverstein K.A.T."/>
            <person name="Beckman K.B."/>
            <person name="Gohl D.M."/>
        </authorList>
    </citation>
    <scope>NUCLEOTIDE SEQUENCE</scope>
    <source>
        <strain evidence="1">Duluth1</strain>
        <tissue evidence="1">Whole animal</tissue>
    </source>
</reference>
<protein>
    <submittedName>
        <fullName evidence="1">Uncharacterized protein</fullName>
    </submittedName>
</protein>
<organism evidence="1 2">
    <name type="scientific">Dreissena polymorpha</name>
    <name type="common">Zebra mussel</name>
    <name type="synonym">Mytilus polymorpha</name>
    <dbReference type="NCBI Taxonomy" id="45954"/>
    <lineage>
        <taxon>Eukaryota</taxon>
        <taxon>Metazoa</taxon>
        <taxon>Spiralia</taxon>
        <taxon>Lophotrochozoa</taxon>
        <taxon>Mollusca</taxon>
        <taxon>Bivalvia</taxon>
        <taxon>Autobranchia</taxon>
        <taxon>Heteroconchia</taxon>
        <taxon>Euheterodonta</taxon>
        <taxon>Imparidentia</taxon>
        <taxon>Neoheterodontei</taxon>
        <taxon>Myida</taxon>
        <taxon>Dreissenoidea</taxon>
        <taxon>Dreissenidae</taxon>
        <taxon>Dreissena</taxon>
    </lineage>
</organism>
<dbReference type="EMBL" id="JAIWYP010000004">
    <property type="protein sequence ID" value="KAH3830840.1"/>
    <property type="molecule type" value="Genomic_DNA"/>
</dbReference>
<evidence type="ECO:0000313" key="1">
    <source>
        <dbReference type="EMBL" id="KAH3830840.1"/>
    </source>
</evidence>
<gene>
    <name evidence="1" type="ORF">DPMN_104095</name>
</gene>
<reference evidence="1" key="2">
    <citation type="submission" date="2020-11" db="EMBL/GenBank/DDBJ databases">
        <authorList>
            <person name="McCartney M.A."/>
            <person name="Auch B."/>
            <person name="Kono T."/>
            <person name="Mallez S."/>
            <person name="Becker A."/>
            <person name="Gohl D.M."/>
            <person name="Silverstein K.A.T."/>
            <person name="Koren S."/>
            <person name="Bechman K.B."/>
            <person name="Herman A."/>
            <person name="Abrahante J.E."/>
            <person name="Garbe J."/>
        </authorList>
    </citation>
    <scope>NUCLEOTIDE SEQUENCE</scope>
    <source>
        <strain evidence="1">Duluth1</strain>
        <tissue evidence="1">Whole animal</tissue>
    </source>
</reference>
<comment type="caution">
    <text evidence="1">The sequence shown here is derived from an EMBL/GenBank/DDBJ whole genome shotgun (WGS) entry which is preliminary data.</text>
</comment>
<dbReference type="AlphaFoldDB" id="A0A9D4JZR9"/>
<evidence type="ECO:0000313" key="2">
    <source>
        <dbReference type="Proteomes" id="UP000828390"/>
    </source>
</evidence>
<dbReference type="Proteomes" id="UP000828390">
    <property type="component" value="Unassembled WGS sequence"/>
</dbReference>
<name>A0A9D4JZR9_DREPO</name>
<proteinExistence type="predicted"/>
<sequence>MYSKHTLNNQKLQDCIVNEVPHLQALVTVFDVTTAVVACEVGRMETALWKNTPNGTQTASTSS</sequence>
<keyword evidence="2" id="KW-1185">Reference proteome</keyword>